<proteinExistence type="predicted"/>
<organism evidence="1 2">
    <name type="scientific">Thermoproteus sp. AZ2</name>
    <dbReference type="NCBI Taxonomy" id="1609232"/>
    <lineage>
        <taxon>Archaea</taxon>
        <taxon>Thermoproteota</taxon>
        <taxon>Thermoprotei</taxon>
        <taxon>Thermoproteales</taxon>
        <taxon>Thermoproteaceae</taxon>
        <taxon>Thermoproteus</taxon>
    </lineage>
</organism>
<gene>
    <name evidence="1" type="ORF">TU35_006645</name>
</gene>
<protein>
    <submittedName>
        <fullName evidence="1">Proton-conducting transporter membrane subunit</fullName>
    </submittedName>
</protein>
<reference evidence="1" key="1">
    <citation type="submission" date="2024-07" db="EMBL/GenBank/DDBJ databases">
        <title>Metagenome and Metagenome-Assembled Genomes of Archaea from a hot spring from the geothermal field of Los Azufres, Mexico.</title>
        <authorList>
            <person name="Marin-Paredes R."/>
            <person name="Martinez-Romero E."/>
            <person name="Servin-Garciduenas L.E."/>
        </authorList>
    </citation>
    <scope>NUCLEOTIDE SEQUENCE</scope>
</reference>
<sequence>MNPLILIAAALAALAPLALRVEGRYLAAAFGVVVFAAAFFAGSAAFFFAVIGVLLIAMALDWGRGALGYALGLSGVATALAGYAYVQAVSAPQLGAEYIFIAIAALAISTTGIYGLLASGRGRDNVEGAVKYLVFSGVGKALILAGFVAASYISPALGWSLIIVGFMFELGIMPAHAWVVDSFALSSPKGVAALALFGEVSALFTLLAILRVSPPPAAAGLALLIISLISMTFANVAGLTARTYGRTLAYSSIAHMSYALAAVGLIAYLGNRLVSVPLIGTISALSLASLVVLLEAFASGIAKAGLFNALTTNNADLGPERRALSNAVNALSLLGVPPLLGFWPKLFLVLLSLAFSQVGVAIVVVLNSAIAAPYYLRVFRQVVESAPPGSDNTTSVLAATLSIALGVLIPVVLAALLI</sequence>
<name>A0ACC6V1M7_9CREN</name>
<dbReference type="EMBL" id="JZWT02000016">
    <property type="protein sequence ID" value="MFB6490905.1"/>
    <property type="molecule type" value="Genomic_DNA"/>
</dbReference>
<comment type="caution">
    <text evidence="1">The sequence shown here is derived from an EMBL/GenBank/DDBJ whole genome shotgun (WGS) entry which is preliminary data.</text>
</comment>
<evidence type="ECO:0000313" key="2">
    <source>
        <dbReference type="Proteomes" id="UP000033636"/>
    </source>
</evidence>
<dbReference type="Proteomes" id="UP000033636">
    <property type="component" value="Unassembled WGS sequence"/>
</dbReference>
<evidence type="ECO:0000313" key="1">
    <source>
        <dbReference type="EMBL" id="MFB6490905.1"/>
    </source>
</evidence>
<accession>A0ACC6V1M7</accession>